<name>A0AAU9KGJ2_9CILI</name>
<proteinExistence type="predicted"/>
<comment type="caution">
    <text evidence="2">The sequence shown here is derived from an EMBL/GenBank/DDBJ whole genome shotgun (WGS) entry which is preliminary data.</text>
</comment>
<organism evidence="2 3">
    <name type="scientific">Blepharisma stoltei</name>
    <dbReference type="NCBI Taxonomy" id="1481888"/>
    <lineage>
        <taxon>Eukaryota</taxon>
        <taxon>Sar</taxon>
        <taxon>Alveolata</taxon>
        <taxon>Ciliophora</taxon>
        <taxon>Postciliodesmatophora</taxon>
        <taxon>Heterotrichea</taxon>
        <taxon>Heterotrichida</taxon>
        <taxon>Blepharismidae</taxon>
        <taxon>Blepharisma</taxon>
    </lineage>
</organism>
<protein>
    <submittedName>
        <fullName evidence="2">Uncharacterized protein</fullName>
    </submittedName>
</protein>
<feature type="coiled-coil region" evidence="1">
    <location>
        <begin position="81"/>
        <end position="156"/>
    </location>
</feature>
<keyword evidence="3" id="KW-1185">Reference proteome</keyword>
<dbReference type="EMBL" id="CAJZBQ010000054">
    <property type="protein sequence ID" value="CAG9332318.1"/>
    <property type="molecule type" value="Genomic_DNA"/>
</dbReference>
<reference evidence="2" key="1">
    <citation type="submission" date="2021-09" db="EMBL/GenBank/DDBJ databases">
        <authorList>
            <consortium name="AG Swart"/>
            <person name="Singh M."/>
            <person name="Singh A."/>
            <person name="Seah K."/>
            <person name="Emmerich C."/>
        </authorList>
    </citation>
    <scope>NUCLEOTIDE SEQUENCE</scope>
    <source>
        <strain evidence="2">ATCC30299</strain>
    </source>
</reference>
<gene>
    <name evidence="2" type="ORF">BSTOLATCC_MIC55768</name>
</gene>
<dbReference type="Proteomes" id="UP001162131">
    <property type="component" value="Unassembled WGS sequence"/>
</dbReference>
<sequence>MEGVTQQVDTATAVKKLKDQNEYLKKELSDMKSRLHKAALIIKDSERKLINADVKDSQYNSIITHINNLKKTAFILKTEIAANYSEDIPKLENEVKFLKNQLKIIDNEMETLQEVKKKQEARLVELAIPNELTVQAKSVREEIKTTRTEYRDFRAKAIEDQHKWKELHEQWVNLDGKIKEFESSKNNKDGKPKETAEENAMKELNKKQKIFNKAIAQDEIKTKRIIIDQEVKLQRLKEEDEVLKRKLNEKEQEVQLKIIKIKELKNVLRQVQSNKKGIAINNGESDTNTFLTSVVQEIQAMPALTPHPISSSTAELSSIIKSISPEPEGIDEIKELSKTTKENIYSKPYLKFR</sequence>
<accession>A0AAU9KGJ2</accession>
<evidence type="ECO:0000313" key="3">
    <source>
        <dbReference type="Proteomes" id="UP001162131"/>
    </source>
</evidence>
<evidence type="ECO:0000313" key="2">
    <source>
        <dbReference type="EMBL" id="CAG9332318.1"/>
    </source>
</evidence>
<keyword evidence="1" id="KW-0175">Coiled coil</keyword>
<dbReference type="AlphaFoldDB" id="A0AAU9KGJ2"/>
<feature type="coiled-coil region" evidence="1">
    <location>
        <begin position="226"/>
        <end position="267"/>
    </location>
</feature>
<evidence type="ECO:0000256" key="1">
    <source>
        <dbReference type="SAM" id="Coils"/>
    </source>
</evidence>